<sequence length="844" mass="93711">MLQETPNIFPPESIPSGKGKKILQKVAPGEQGTYYSTLIASNIRYDDSSHVSINKFLCVDFKSPATVADPWGPMTITTEKLREAKNPDGTFSVTLKLNIEGGHKFDPTDTITFPINGDITKKPDPYTSSFTLIADDYPDIFGTVNVECPDAPDQALKDIQQILNFTAGQRVAQITVALNKTTPVKLITGTYQVRADDLATQYETYVASAQPSPDSISLNIGETKSLKVKYGEVKKYSALDVKIGKISGLEDESFHVKVTNDGRTFDFTIPKRYTEKLRRKLPASGKAEIRVDPITVNNFEYCFKSKMVTLSPERHQIIFSQADVTTKKIDTSSFVELLVEVKINGISHADIPVRLTSQSFIYAQNVRAQSGTSKFGVPVKPGQYRVQAKRFVYKGIVYITDAPSTLDVKSGAKLQLSVRSGPNLYVPGFPKFLSFGGCADMQSTNLDDFAAARASSVFKYAGEGGNGDPTEYLEDDQATRKTITLARDVEKKLADGNPVLPVMISYTCDLSGGKMANLNDKEQLAHSFANFILSLKIAKETIDQNHPVPAGYIVNPDFIGMCQQKKLTPEHPMPVREPLETALKKREITAKIPGDLKENLHDYVRAVNWLVRTVAPEVTFGWQVNVWPAWPAGAVWIYDTKVDPVAVGNDTAEYAKKLGAFQTIDSAKPPDFLAIDRYERDDFTKDAMTNKYCYGPREWHRYFDFCEAISTYLQEPVMAWQIPSSHQPLVTDNVSDDALSQHWGTGGSYILGHPEIGSDYENIHPKIAHLPCNWLGDGNTVEDLFRHAEPFDLTDPAFLDFPQRGIFAILLGGGSTTGIISTVGSKEPWARKKLHEYMNNPIRY</sequence>
<proteinExistence type="predicted"/>
<name>A0A5N6EYJ4_9EURO</name>
<reference evidence="1 2" key="1">
    <citation type="submission" date="2019-04" db="EMBL/GenBank/DDBJ databases">
        <title>Fungal friends and foes A comparative genomics study of 23 Aspergillus species from section Flavi.</title>
        <authorList>
            <consortium name="DOE Joint Genome Institute"/>
            <person name="Kjaerbolling I."/>
            <person name="Vesth T.C."/>
            <person name="Frisvad J.C."/>
            <person name="Nybo J.L."/>
            <person name="Theobald S."/>
            <person name="Kildgaard S."/>
            <person name="Petersen T.I."/>
            <person name="Kuo A."/>
            <person name="Sato A."/>
            <person name="Lyhne E.K."/>
            <person name="Kogle M.E."/>
            <person name="Wiebenga A."/>
            <person name="Kun R.S."/>
            <person name="Lubbers R.J."/>
            <person name="Makela M.R."/>
            <person name="Barry K."/>
            <person name="Chovatia M."/>
            <person name="Clum A."/>
            <person name="Daum C."/>
            <person name="Haridas S."/>
            <person name="He G."/>
            <person name="LaButti K."/>
            <person name="Lipzen A."/>
            <person name="Mondo S."/>
            <person name="Pangilinan J."/>
            <person name="Riley R."/>
            <person name="Salamov A."/>
            <person name="Simmons B.A."/>
            <person name="Magnuson J.K."/>
            <person name="Henrissat B."/>
            <person name="Mortensen U.H."/>
            <person name="Larsen T.O."/>
            <person name="De vries R.P."/>
            <person name="Grigoriev I.V."/>
            <person name="Machida M."/>
            <person name="Baker S.E."/>
            <person name="Andersen M.R."/>
        </authorList>
    </citation>
    <scope>NUCLEOTIDE SEQUENCE [LARGE SCALE GENOMIC DNA]</scope>
    <source>
        <strain evidence="1 2">CBS 126849</strain>
    </source>
</reference>
<dbReference type="AlphaFoldDB" id="A0A5N6EYJ4"/>
<protein>
    <submittedName>
        <fullName evidence="1">Uncharacterized protein</fullName>
    </submittedName>
</protein>
<evidence type="ECO:0000313" key="1">
    <source>
        <dbReference type="EMBL" id="KAB8222576.1"/>
    </source>
</evidence>
<accession>A0A5N6EYJ4</accession>
<evidence type="ECO:0000313" key="2">
    <source>
        <dbReference type="Proteomes" id="UP000326799"/>
    </source>
</evidence>
<dbReference type="Proteomes" id="UP000326799">
    <property type="component" value="Unassembled WGS sequence"/>
</dbReference>
<organism evidence="1 2">
    <name type="scientific">Aspergillus novoparasiticus</name>
    <dbReference type="NCBI Taxonomy" id="986946"/>
    <lineage>
        <taxon>Eukaryota</taxon>
        <taxon>Fungi</taxon>
        <taxon>Dikarya</taxon>
        <taxon>Ascomycota</taxon>
        <taxon>Pezizomycotina</taxon>
        <taxon>Eurotiomycetes</taxon>
        <taxon>Eurotiomycetidae</taxon>
        <taxon>Eurotiales</taxon>
        <taxon>Aspergillaceae</taxon>
        <taxon>Aspergillus</taxon>
        <taxon>Aspergillus subgen. Circumdati</taxon>
    </lineage>
</organism>
<dbReference type="EMBL" id="ML733411">
    <property type="protein sequence ID" value="KAB8222576.1"/>
    <property type="molecule type" value="Genomic_DNA"/>
</dbReference>
<gene>
    <name evidence="1" type="ORF">BDV33DRAFT_201279</name>
</gene>
<keyword evidence="2" id="KW-1185">Reference proteome</keyword>